<dbReference type="GO" id="GO:0015179">
    <property type="term" value="F:L-amino acid transmembrane transporter activity"/>
    <property type="evidence" value="ECO:0007669"/>
    <property type="project" value="TreeGrafter"/>
</dbReference>
<dbReference type="OrthoDB" id="28208at2759"/>
<evidence type="ECO:0000256" key="4">
    <source>
        <dbReference type="ARBA" id="ARBA00022989"/>
    </source>
</evidence>
<feature type="domain" description="Amino acid transporter transmembrane" evidence="7">
    <location>
        <begin position="180"/>
        <end position="327"/>
    </location>
</feature>
<comment type="subcellular location">
    <subcellularLocation>
        <location evidence="1">Membrane</location>
        <topology evidence="1">Multi-pass membrane protein</topology>
    </subcellularLocation>
</comment>
<dbReference type="Proteomes" id="UP000008141">
    <property type="component" value="Unassembled WGS sequence"/>
</dbReference>
<gene>
    <name evidence="8" type="ORF">CHLNCDRAFT_50436</name>
</gene>
<dbReference type="eggNOG" id="KOG1305">
    <property type="taxonomic scope" value="Eukaryota"/>
</dbReference>
<feature type="domain" description="Amino acid transporter transmembrane" evidence="7">
    <location>
        <begin position="4"/>
        <end position="158"/>
    </location>
</feature>
<dbReference type="PANTHER" id="PTHR22950">
    <property type="entry name" value="AMINO ACID TRANSPORTER"/>
    <property type="match status" value="1"/>
</dbReference>
<keyword evidence="3" id="KW-0813">Transport</keyword>
<proteinExistence type="predicted"/>
<keyword evidence="3" id="KW-0029">Amino-acid transport</keyword>
<feature type="transmembrane region" description="Helical" evidence="6">
    <location>
        <begin position="274"/>
        <end position="297"/>
    </location>
</feature>
<dbReference type="GO" id="GO:0016020">
    <property type="term" value="C:membrane"/>
    <property type="evidence" value="ECO:0007669"/>
    <property type="project" value="UniProtKB-SubCell"/>
</dbReference>
<protein>
    <recommendedName>
        <fullName evidence="7">Amino acid transporter transmembrane domain-containing protein</fullName>
    </recommendedName>
</protein>
<dbReference type="EMBL" id="GL433837">
    <property type="protein sequence ID" value="EFN58616.1"/>
    <property type="molecule type" value="Genomic_DNA"/>
</dbReference>
<reference evidence="8 9" key="1">
    <citation type="journal article" date="2010" name="Plant Cell">
        <title>The Chlorella variabilis NC64A genome reveals adaptation to photosymbiosis, coevolution with viruses, and cryptic sex.</title>
        <authorList>
            <person name="Blanc G."/>
            <person name="Duncan G."/>
            <person name="Agarkova I."/>
            <person name="Borodovsky M."/>
            <person name="Gurnon J."/>
            <person name="Kuo A."/>
            <person name="Lindquist E."/>
            <person name="Lucas S."/>
            <person name="Pangilinan J."/>
            <person name="Polle J."/>
            <person name="Salamov A."/>
            <person name="Terry A."/>
            <person name="Yamada T."/>
            <person name="Dunigan D.D."/>
            <person name="Grigoriev I.V."/>
            <person name="Claverie J.M."/>
            <person name="Van Etten J.L."/>
        </authorList>
    </citation>
    <scope>NUCLEOTIDE SEQUENCE [LARGE SCALE GENOMIC DNA]</scope>
    <source>
        <strain evidence="8 9">NC64A</strain>
    </source>
</reference>
<feature type="transmembrane region" description="Helical" evidence="6">
    <location>
        <begin position="303"/>
        <end position="330"/>
    </location>
</feature>
<evidence type="ECO:0000256" key="6">
    <source>
        <dbReference type="SAM" id="Phobius"/>
    </source>
</evidence>
<organism evidence="9">
    <name type="scientific">Chlorella variabilis</name>
    <name type="common">Green alga</name>
    <dbReference type="NCBI Taxonomy" id="554065"/>
    <lineage>
        <taxon>Eukaryota</taxon>
        <taxon>Viridiplantae</taxon>
        <taxon>Chlorophyta</taxon>
        <taxon>core chlorophytes</taxon>
        <taxon>Trebouxiophyceae</taxon>
        <taxon>Chlorellales</taxon>
        <taxon>Chlorellaceae</taxon>
        <taxon>Chlorella clade</taxon>
        <taxon>Chlorella</taxon>
    </lineage>
</organism>
<feature type="transmembrane region" description="Helical" evidence="6">
    <location>
        <begin position="191"/>
        <end position="214"/>
    </location>
</feature>
<dbReference type="PANTHER" id="PTHR22950:SF652">
    <property type="entry name" value="TRANSMEMBRANE AMINO ACID TRANSPORTER FAMILY PROTEIN"/>
    <property type="match status" value="1"/>
</dbReference>
<accession>E1Z6A6</accession>
<feature type="transmembrane region" description="Helical" evidence="6">
    <location>
        <begin position="55"/>
        <end position="76"/>
    </location>
</feature>
<evidence type="ECO:0000256" key="1">
    <source>
        <dbReference type="ARBA" id="ARBA00004141"/>
    </source>
</evidence>
<evidence type="ECO:0000256" key="2">
    <source>
        <dbReference type="ARBA" id="ARBA00022692"/>
    </source>
</evidence>
<dbReference type="InterPro" id="IPR013057">
    <property type="entry name" value="AA_transpt_TM"/>
</dbReference>
<evidence type="ECO:0000256" key="3">
    <source>
        <dbReference type="ARBA" id="ARBA00022970"/>
    </source>
</evidence>
<keyword evidence="9" id="KW-1185">Reference proteome</keyword>
<sequence>MQVGKMLGPAASLTMCFVMFLYPFGSCIAYLVIVGDSFQPLLLAAFGAAWWTRRAAVITGIGCTCILPLCFPTRLAALKGKSGTVSSLCVYGLMSVVGIIVFRSTQIVVSPDYSWAPVKAFNPSIQFLNALPLIVFAFHCHTNIVSIWDELEEHPSLFFRLTSTTPSSPTAAAGEDGKQQRQQKSEKLRGMIRVVMAGVSIVGVFYSCVALAGYLAFPDTARSNITLNFRQDDWLMQAARACIGLIQICAYPVNHHPARGAVRDLIFQTTDRTVGGRAFYALEPLAFFGTTLALALVCSDLGVILKLVGGTCGAMLIFLMPGALLVQYSLTKHRASRRQQPLREPLLPGGEAAAEAGDSGAHTPHGQQHVHATEAFSLWWSILFWTAIVLLLLGSFVALLAIITTIRPLS</sequence>
<dbReference type="RefSeq" id="XP_005850718.1">
    <property type="nucleotide sequence ID" value="XM_005850656.1"/>
</dbReference>
<dbReference type="KEGG" id="cvr:CHLNCDRAFT_50436"/>
<dbReference type="GeneID" id="17357914"/>
<feature type="transmembrane region" description="Helical" evidence="6">
    <location>
        <begin position="12"/>
        <end position="35"/>
    </location>
</feature>
<name>E1Z6A6_CHLVA</name>
<dbReference type="AlphaFoldDB" id="E1Z6A6"/>
<evidence type="ECO:0000313" key="8">
    <source>
        <dbReference type="EMBL" id="EFN58616.1"/>
    </source>
</evidence>
<dbReference type="InParanoid" id="E1Z6A6"/>
<keyword evidence="5 6" id="KW-0472">Membrane</keyword>
<keyword evidence="2 6" id="KW-0812">Transmembrane</keyword>
<evidence type="ECO:0000313" key="9">
    <source>
        <dbReference type="Proteomes" id="UP000008141"/>
    </source>
</evidence>
<feature type="transmembrane region" description="Helical" evidence="6">
    <location>
        <begin position="88"/>
        <end position="109"/>
    </location>
</feature>
<dbReference type="Pfam" id="PF01490">
    <property type="entry name" value="Aa_trans"/>
    <property type="match status" value="2"/>
</dbReference>
<keyword evidence="4 6" id="KW-1133">Transmembrane helix</keyword>
<evidence type="ECO:0000259" key="7">
    <source>
        <dbReference type="Pfam" id="PF01490"/>
    </source>
</evidence>
<feature type="transmembrane region" description="Helical" evidence="6">
    <location>
        <begin position="378"/>
        <end position="403"/>
    </location>
</feature>
<evidence type="ECO:0000256" key="5">
    <source>
        <dbReference type="ARBA" id="ARBA00023136"/>
    </source>
</evidence>